<feature type="region of interest" description="Disordered" evidence="1">
    <location>
        <begin position="49"/>
        <end position="81"/>
    </location>
</feature>
<name>A0ABN9RZR5_9DINO</name>
<reference evidence="2" key="1">
    <citation type="submission" date="2023-10" db="EMBL/GenBank/DDBJ databases">
        <authorList>
            <person name="Chen Y."/>
            <person name="Shah S."/>
            <person name="Dougan E. K."/>
            <person name="Thang M."/>
            <person name="Chan C."/>
        </authorList>
    </citation>
    <scope>NUCLEOTIDE SEQUENCE [LARGE SCALE GENOMIC DNA]</scope>
</reference>
<proteinExistence type="predicted"/>
<feature type="non-terminal residue" evidence="2">
    <location>
        <position position="1"/>
    </location>
</feature>
<protein>
    <submittedName>
        <fullName evidence="2">Uncharacterized protein</fullName>
    </submittedName>
</protein>
<comment type="caution">
    <text evidence="2">The sequence shown here is derived from an EMBL/GenBank/DDBJ whole genome shotgun (WGS) entry which is preliminary data.</text>
</comment>
<feature type="compositionally biased region" description="Polar residues" evidence="1">
    <location>
        <begin position="53"/>
        <end position="64"/>
    </location>
</feature>
<dbReference type="Proteomes" id="UP001189429">
    <property type="component" value="Unassembled WGS sequence"/>
</dbReference>
<feature type="region of interest" description="Disordered" evidence="1">
    <location>
        <begin position="1"/>
        <end position="21"/>
    </location>
</feature>
<gene>
    <name evidence="2" type="ORF">PCOR1329_LOCUS25156</name>
</gene>
<feature type="compositionally biased region" description="Polar residues" evidence="1">
    <location>
        <begin position="8"/>
        <end position="20"/>
    </location>
</feature>
<evidence type="ECO:0000313" key="3">
    <source>
        <dbReference type="Proteomes" id="UP001189429"/>
    </source>
</evidence>
<feature type="non-terminal residue" evidence="2">
    <location>
        <position position="367"/>
    </location>
</feature>
<evidence type="ECO:0000313" key="2">
    <source>
        <dbReference type="EMBL" id="CAK0824879.1"/>
    </source>
</evidence>
<organism evidence="2 3">
    <name type="scientific">Prorocentrum cordatum</name>
    <dbReference type="NCBI Taxonomy" id="2364126"/>
    <lineage>
        <taxon>Eukaryota</taxon>
        <taxon>Sar</taxon>
        <taxon>Alveolata</taxon>
        <taxon>Dinophyceae</taxon>
        <taxon>Prorocentrales</taxon>
        <taxon>Prorocentraceae</taxon>
        <taxon>Prorocentrum</taxon>
    </lineage>
</organism>
<keyword evidence="3" id="KW-1185">Reference proteome</keyword>
<evidence type="ECO:0000256" key="1">
    <source>
        <dbReference type="SAM" id="MobiDB-lite"/>
    </source>
</evidence>
<sequence length="367" mass="40184">ASGAVENRQAQSSPRPTASETAVALPVGLEAASGPKAADARRRVAGWQARSAEASSSGITSESEAASAAKRQRMLSRRARRRHQADVRTIGVYVIIDRCPESSAATARVRAQCYRVLALAKERAGHRMMAVFLTLSVSTCPRPSFLSRLRPGDIVKPRGGGRCWGLLMRPQEWATPDQVGESGLSLELDSARHSGASVYRARGERSQAEVQRRGGWLQWKNMARYKMSARLGQQTQIHGLTLLACGEQRLRQRRSALAMRGKALVIGDQVSAVGSELASHGTPTWTWRADALGDQNLGAPLEQRVLGHLKRKEALLLFVSPVLPGASRASDNGCNRYRVKRFAERLSRLARMCWRARVPFVFEMPGG</sequence>
<accession>A0ABN9RZR5</accession>
<feature type="compositionally biased region" description="Basic residues" evidence="1">
    <location>
        <begin position="70"/>
        <end position="81"/>
    </location>
</feature>
<dbReference type="EMBL" id="CAUYUJ010008768">
    <property type="protein sequence ID" value="CAK0824879.1"/>
    <property type="molecule type" value="Genomic_DNA"/>
</dbReference>